<dbReference type="GO" id="GO:0046513">
    <property type="term" value="P:ceramide biosynthetic process"/>
    <property type="evidence" value="ECO:0007669"/>
    <property type="project" value="TreeGrafter"/>
</dbReference>
<dbReference type="GO" id="GO:0042284">
    <property type="term" value="F:sphingolipid delta-4 desaturase activity"/>
    <property type="evidence" value="ECO:0007669"/>
    <property type="project" value="TreeGrafter"/>
</dbReference>
<evidence type="ECO:0000313" key="4">
    <source>
        <dbReference type="Proteomes" id="UP000600865"/>
    </source>
</evidence>
<keyword evidence="1" id="KW-0472">Membrane</keyword>
<feature type="transmembrane region" description="Helical" evidence="1">
    <location>
        <begin position="21"/>
        <end position="43"/>
    </location>
</feature>
<keyword evidence="1" id="KW-0812">Transmembrane</keyword>
<organism evidence="3 4">
    <name type="scientific">Litorimonas cladophorae</name>
    <dbReference type="NCBI Taxonomy" id="1220491"/>
    <lineage>
        <taxon>Bacteria</taxon>
        <taxon>Pseudomonadati</taxon>
        <taxon>Pseudomonadota</taxon>
        <taxon>Alphaproteobacteria</taxon>
        <taxon>Maricaulales</taxon>
        <taxon>Robiginitomaculaceae</taxon>
    </lineage>
</organism>
<keyword evidence="4" id="KW-1185">Reference proteome</keyword>
<dbReference type="InterPro" id="IPR005804">
    <property type="entry name" value="FA_desaturase_dom"/>
</dbReference>
<proteinExistence type="predicted"/>
<dbReference type="Pfam" id="PF00487">
    <property type="entry name" value="FA_desaturase"/>
    <property type="match status" value="1"/>
</dbReference>
<dbReference type="CDD" id="cd03510">
    <property type="entry name" value="Rhizobitoxine-FADS-like"/>
    <property type="match status" value="1"/>
</dbReference>
<dbReference type="AlphaFoldDB" id="A0A918KE06"/>
<dbReference type="EMBL" id="BMYV01000001">
    <property type="protein sequence ID" value="GGX58558.1"/>
    <property type="molecule type" value="Genomic_DNA"/>
</dbReference>
<feature type="transmembrane region" description="Helical" evidence="1">
    <location>
        <begin position="199"/>
        <end position="217"/>
    </location>
</feature>
<evidence type="ECO:0000259" key="2">
    <source>
        <dbReference type="Pfam" id="PF00487"/>
    </source>
</evidence>
<evidence type="ECO:0000313" key="3">
    <source>
        <dbReference type="EMBL" id="GGX58558.1"/>
    </source>
</evidence>
<accession>A0A918KE06</accession>
<reference evidence="3 4" key="1">
    <citation type="journal article" date="2014" name="Int. J. Syst. Evol. Microbiol.">
        <title>Complete genome sequence of Corynebacterium casei LMG S-19264T (=DSM 44701T), isolated from a smear-ripened cheese.</title>
        <authorList>
            <consortium name="US DOE Joint Genome Institute (JGI-PGF)"/>
            <person name="Walter F."/>
            <person name="Albersmeier A."/>
            <person name="Kalinowski J."/>
            <person name="Ruckert C."/>
        </authorList>
    </citation>
    <scope>NUCLEOTIDE SEQUENCE [LARGE SCALE GENOMIC DNA]</scope>
    <source>
        <strain evidence="3 4">KCTC 23968</strain>
    </source>
</reference>
<dbReference type="RefSeq" id="WP_189580858.1">
    <property type="nucleotide sequence ID" value="NZ_BMYV01000001.1"/>
</dbReference>
<protein>
    <submittedName>
        <fullName evidence="3">Fatty acid desaturase</fullName>
    </submittedName>
</protein>
<comment type="caution">
    <text evidence="3">The sequence shown here is derived from an EMBL/GenBank/DDBJ whole genome shotgun (WGS) entry which is preliminary data.</text>
</comment>
<dbReference type="GO" id="GO:0016020">
    <property type="term" value="C:membrane"/>
    <property type="evidence" value="ECO:0007669"/>
    <property type="project" value="GOC"/>
</dbReference>
<gene>
    <name evidence="3" type="ORF">GCM10011309_04890</name>
</gene>
<feature type="transmembrane region" description="Helical" evidence="1">
    <location>
        <begin position="49"/>
        <end position="69"/>
    </location>
</feature>
<dbReference type="PANTHER" id="PTHR12879">
    <property type="entry name" value="SPHINGOLIPID DELTA 4 DESATURASE/C-4 HYDROXYLASE PROTEIN DES2"/>
    <property type="match status" value="1"/>
</dbReference>
<dbReference type="PANTHER" id="PTHR12879:SF8">
    <property type="entry name" value="SPHINGOLIPID DELTA(4)-DESATURASE DES1"/>
    <property type="match status" value="1"/>
</dbReference>
<feature type="transmembrane region" description="Helical" evidence="1">
    <location>
        <begin position="175"/>
        <end position="193"/>
    </location>
</feature>
<feature type="domain" description="Fatty acid desaturase" evidence="2">
    <location>
        <begin position="48"/>
        <end position="280"/>
    </location>
</feature>
<name>A0A918KE06_9PROT</name>
<dbReference type="Proteomes" id="UP000600865">
    <property type="component" value="Unassembled WGS sequence"/>
</dbReference>
<sequence length="302" mass="34488">MKSAIQYVAKSDVKRLAQRSDLWGAWLTLHVWGTIALAVAAYIAFPNPWVFAASFLIIGSRQHGIAILVHDTAHRALFKSKTLNEFVGKYLLAAPYGGDMVSYRHYHLKHHRYAQSELDPDLPLSAKFPTSKASLKRKFLRDITGLTFLRLRLANWKMRKHGENMPGTEAFQKSSAVPFFVANAIIFGVFILIGHPWLYLTLWLLPLWTWFFAVLRLRNIAEHAMTTNDDNPLTHARTTHANVIERILFAPYWVNYHVEHHAYMYVPCYRLKALHKAMLAAGHGPDMDIKKDYGAVLKLAVA</sequence>
<evidence type="ECO:0000256" key="1">
    <source>
        <dbReference type="SAM" id="Phobius"/>
    </source>
</evidence>
<keyword evidence="1" id="KW-1133">Transmembrane helix</keyword>